<accession>A0ABS6BBP5</accession>
<evidence type="ECO:0000313" key="2">
    <source>
        <dbReference type="Proteomes" id="UP000733379"/>
    </source>
</evidence>
<organism evidence="1 2">
    <name type="scientific">Nocardia albiluteola</name>
    <dbReference type="NCBI Taxonomy" id="2842303"/>
    <lineage>
        <taxon>Bacteria</taxon>
        <taxon>Bacillati</taxon>
        <taxon>Actinomycetota</taxon>
        <taxon>Actinomycetes</taxon>
        <taxon>Mycobacteriales</taxon>
        <taxon>Nocardiaceae</taxon>
        <taxon>Nocardia</taxon>
    </lineage>
</organism>
<comment type="caution">
    <text evidence="1">The sequence shown here is derived from an EMBL/GenBank/DDBJ whole genome shotgun (WGS) entry which is preliminary data.</text>
</comment>
<reference evidence="1 2" key="1">
    <citation type="submission" date="2021-06" db="EMBL/GenBank/DDBJ databases">
        <title>Actinomycetes sequencing.</title>
        <authorList>
            <person name="Shan Q."/>
        </authorList>
    </citation>
    <scope>NUCLEOTIDE SEQUENCE [LARGE SCALE GENOMIC DNA]</scope>
    <source>
        <strain evidence="1 2">NEAU-G5</strain>
    </source>
</reference>
<dbReference type="Proteomes" id="UP000733379">
    <property type="component" value="Unassembled WGS sequence"/>
</dbReference>
<evidence type="ECO:0000313" key="1">
    <source>
        <dbReference type="EMBL" id="MBU3067722.1"/>
    </source>
</evidence>
<keyword evidence="2" id="KW-1185">Reference proteome</keyword>
<name>A0ABS6BBP5_9NOCA</name>
<protein>
    <submittedName>
        <fullName evidence="1">Uncharacterized protein</fullName>
    </submittedName>
</protein>
<proteinExistence type="predicted"/>
<dbReference type="EMBL" id="JAHKNI010000024">
    <property type="protein sequence ID" value="MBU3067722.1"/>
    <property type="molecule type" value="Genomic_DNA"/>
</dbReference>
<sequence>MVLEPLSPDQLRRNFERLLASVVDGGALTTSSGLDDETERALWAIADAYPQIPENLVSAARTTFEAQLDGSHAAARLAELTRRIDEINRR</sequence>
<gene>
    <name evidence="1" type="ORF">KO481_40165</name>
</gene>